<evidence type="ECO:0000256" key="5">
    <source>
        <dbReference type="PROSITE-ProRule" id="PRU10015"/>
    </source>
</evidence>
<dbReference type="PANTHER" id="PTHR11061">
    <property type="entry name" value="RNA M5U METHYLTRANSFERASE"/>
    <property type="match status" value="1"/>
</dbReference>
<dbReference type="Gene3D" id="3.40.50.150">
    <property type="entry name" value="Vaccinia Virus protein VP39"/>
    <property type="match status" value="2"/>
</dbReference>
<keyword evidence="1 4" id="KW-0489">Methyltransferase</keyword>
<dbReference type="EMBL" id="MCRM02000007">
    <property type="protein sequence ID" value="PNV75372.1"/>
    <property type="molecule type" value="Genomic_DNA"/>
</dbReference>
<dbReference type="Pfam" id="PF01938">
    <property type="entry name" value="TRAM"/>
    <property type="match status" value="1"/>
</dbReference>
<feature type="binding site" evidence="4">
    <location>
        <position position="300"/>
    </location>
    <ligand>
        <name>S-adenosyl-L-methionine</name>
        <dbReference type="ChEBI" id="CHEBI:59789"/>
    </ligand>
</feature>
<keyword evidence="2 4" id="KW-0808">Transferase</keyword>
<feature type="binding site" evidence="4">
    <location>
        <position position="347"/>
    </location>
    <ligand>
        <name>S-adenosyl-L-methionine</name>
        <dbReference type="ChEBI" id="CHEBI:59789"/>
    </ligand>
</feature>
<name>A0ABX4YJC6_9LEPT</name>
<keyword evidence="3 4" id="KW-0949">S-adenosyl-L-methionine</keyword>
<dbReference type="InterPro" id="IPR012340">
    <property type="entry name" value="NA-bd_OB-fold"/>
</dbReference>
<dbReference type="PANTHER" id="PTHR11061:SF30">
    <property type="entry name" value="TRNA (URACIL(54)-C(5))-METHYLTRANSFERASE"/>
    <property type="match status" value="1"/>
</dbReference>
<comment type="caution">
    <text evidence="7">The sequence shown here is derived from an EMBL/GenBank/DDBJ whole genome shotgun (WGS) entry which is preliminary data.</text>
</comment>
<dbReference type="InterPro" id="IPR029063">
    <property type="entry name" value="SAM-dependent_MTases_sf"/>
</dbReference>
<evidence type="ECO:0000256" key="1">
    <source>
        <dbReference type="ARBA" id="ARBA00022603"/>
    </source>
</evidence>
<accession>A0ABX4YJC6</accession>
<dbReference type="Pfam" id="PF05958">
    <property type="entry name" value="tRNA_U5-meth_tr"/>
    <property type="match status" value="1"/>
</dbReference>
<evidence type="ECO:0000256" key="4">
    <source>
        <dbReference type="PROSITE-ProRule" id="PRU01024"/>
    </source>
</evidence>
<dbReference type="PROSITE" id="PS01230">
    <property type="entry name" value="TRMA_1"/>
    <property type="match status" value="1"/>
</dbReference>
<protein>
    <submittedName>
        <fullName evidence="7">Class I SAM-dependent RNA methyltransferase</fullName>
    </submittedName>
</protein>
<reference evidence="7" key="1">
    <citation type="submission" date="2018-01" db="EMBL/GenBank/DDBJ databases">
        <title>Genomic characterization of Leptospira inadai serogroup Lyme isolated from captured rat in Brazil and comparative analysis with human reference strain.</title>
        <authorList>
            <person name="Moreno L.Z."/>
            <person name="Loureiro A.P."/>
            <person name="Miraglia F."/>
            <person name="Kremer F.S."/>
            <person name="Eslabao M.R."/>
            <person name="Dellagostin O.A."/>
            <person name="Lilenbaum W."/>
            <person name="Moreno A.M."/>
        </authorList>
    </citation>
    <scope>NUCLEOTIDE SEQUENCE [LARGE SCALE GENOMIC DNA]</scope>
    <source>
        <strain evidence="7">M34/99</strain>
    </source>
</reference>
<dbReference type="GO" id="GO:0032259">
    <property type="term" value="P:methylation"/>
    <property type="evidence" value="ECO:0007669"/>
    <property type="project" value="UniProtKB-KW"/>
</dbReference>
<evidence type="ECO:0000313" key="8">
    <source>
        <dbReference type="Proteomes" id="UP000094669"/>
    </source>
</evidence>
<feature type="domain" description="TRAM" evidence="6">
    <location>
        <begin position="24"/>
        <end position="83"/>
    </location>
</feature>
<dbReference type="SUPFAM" id="SSF53335">
    <property type="entry name" value="S-adenosyl-L-methionine-dependent methyltransferases"/>
    <property type="match status" value="1"/>
</dbReference>
<dbReference type="CDD" id="cd02440">
    <property type="entry name" value="AdoMet_MTases"/>
    <property type="match status" value="1"/>
</dbReference>
<feature type="binding site" evidence="4">
    <location>
        <position position="279"/>
    </location>
    <ligand>
        <name>S-adenosyl-L-methionine</name>
        <dbReference type="ChEBI" id="CHEBI:59789"/>
    </ligand>
</feature>
<dbReference type="InterPro" id="IPR010280">
    <property type="entry name" value="U5_MeTrfase_fam"/>
</dbReference>
<proteinExistence type="inferred from homology"/>
<dbReference type="InterPro" id="IPR002792">
    <property type="entry name" value="TRAM_dom"/>
</dbReference>
<dbReference type="GO" id="GO:0008168">
    <property type="term" value="F:methyltransferase activity"/>
    <property type="evidence" value="ECO:0007669"/>
    <property type="project" value="UniProtKB-KW"/>
</dbReference>
<evidence type="ECO:0000259" key="6">
    <source>
        <dbReference type="PROSITE" id="PS50926"/>
    </source>
</evidence>
<feature type="active site" evidence="5">
    <location>
        <position position="374"/>
    </location>
</feature>
<evidence type="ECO:0000256" key="3">
    <source>
        <dbReference type="ARBA" id="ARBA00022691"/>
    </source>
</evidence>
<dbReference type="Gene3D" id="2.40.50.140">
    <property type="entry name" value="Nucleic acid-binding proteins"/>
    <property type="match status" value="1"/>
</dbReference>
<evidence type="ECO:0000313" key="7">
    <source>
        <dbReference type="EMBL" id="PNV75372.1"/>
    </source>
</evidence>
<sequence length="416" mass="46780">MGAEKNRSMGLKKSARNSETGRRKIFLAREVSDILVEKWVNLGTAIAHLDGKTVFVKAGIPGEFVKIKIEKETSSLIWGTVVSVSRSAQSRISSDCASFPECGGCSYRHISYEEELKIKEELLLETLEGIGKLDRSRIPELKVLTGPSDGYRNTAQIKLRKSGQSLIAGFFKENSNTLVEFPADGCKHLPSEMNEYVKTSLEKKIRKSPVKGLGLRFSSGEVIEYKEEAVDIGPYLDERIRWKIPPGGFTQVNRFLIEPWLRTIRSWIPEKSGTILELYCGAGLISLSISSKITKLFGFELSKSSVLNARENAKRSGKSNLEFQTLNLERNFPPHEVASQASIWILNPPRSGASKKVLQAIEQYKPPTLIYSSCNHTTLARDLRELTLIGYRIKTIVLVDFFPRTRHFEILVQTIR</sequence>
<dbReference type="Proteomes" id="UP000094669">
    <property type="component" value="Unassembled WGS sequence"/>
</dbReference>
<gene>
    <name evidence="7" type="ORF">BES34_008955</name>
</gene>
<organism evidence="7 8">
    <name type="scientific">Leptospira inadai serovar Lyme</name>
    <dbReference type="NCBI Taxonomy" id="293084"/>
    <lineage>
        <taxon>Bacteria</taxon>
        <taxon>Pseudomonadati</taxon>
        <taxon>Spirochaetota</taxon>
        <taxon>Spirochaetia</taxon>
        <taxon>Leptospirales</taxon>
        <taxon>Leptospiraceae</taxon>
        <taxon>Leptospira</taxon>
    </lineage>
</organism>
<comment type="similarity">
    <text evidence="4">Belongs to the class I-like SAM-binding methyltransferase superfamily. RNA M5U methyltransferase family.</text>
</comment>
<dbReference type="SUPFAM" id="SSF50249">
    <property type="entry name" value="Nucleic acid-binding proteins"/>
    <property type="match status" value="1"/>
</dbReference>
<evidence type="ECO:0000256" key="2">
    <source>
        <dbReference type="ARBA" id="ARBA00022679"/>
    </source>
</evidence>
<keyword evidence="8" id="KW-1185">Reference proteome</keyword>
<feature type="binding site" evidence="4">
    <location>
        <position position="251"/>
    </location>
    <ligand>
        <name>S-adenosyl-L-methionine</name>
        <dbReference type="ChEBI" id="CHEBI:59789"/>
    </ligand>
</feature>
<dbReference type="PROSITE" id="PS50926">
    <property type="entry name" value="TRAM"/>
    <property type="match status" value="1"/>
</dbReference>
<feature type="active site" description="Nucleophile" evidence="4">
    <location>
        <position position="374"/>
    </location>
</feature>
<dbReference type="InterPro" id="IPR030390">
    <property type="entry name" value="MeTrfase_TrmA_AS"/>
</dbReference>
<dbReference type="PROSITE" id="PS51687">
    <property type="entry name" value="SAM_MT_RNA_M5U"/>
    <property type="match status" value="1"/>
</dbReference>